<dbReference type="Proteomes" id="UP000325797">
    <property type="component" value="Chromosome"/>
</dbReference>
<protein>
    <submittedName>
        <fullName evidence="10">ABC transporter permease</fullName>
    </submittedName>
</protein>
<feature type="transmembrane region" description="Helical" evidence="8">
    <location>
        <begin position="108"/>
        <end position="128"/>
    </location>
</feature>
<evidence type="ECO:0000256" key="5">
    <source>
        <dbReference type="ARBA" id="ARBA00022692"/>
    </source>
</evidence>
<feature type="transmembrane region" description="Helical" evidence="8">
    <location>
        <begin position="203"/>
        <end position="228"/>
    </location>
</feature>
<keyword evidence="3 8" id="KW-0813">Transport</keyword>
<dbReference type="EMBL" id="CP042582">
    <property type="protein sequence ID" value="QEX22844.1"/>
    <property type="molecule type" value="Genomic_DNA"/>
</dbReference>
<dbReference type="GO" id="GO:0055085">
    <property type="term" value="P:transmembrane transport"/>
    <property type="evidence" value="ECO:0007669"/>
    <property type="project" value="InterPro"/>
</dbReference>
<dbReference type="InterPro" id="IPR035906">
    <property type="entry name" value="MetI-like_sf"/>
</dbReference>
<feature type="transmembrane region" description="Helical" evidence="8">
    <location>
        <begin position="261"/>
        <end position="285"/>
    </location>
</feature>
<feature type="transmembrane region" description="Helical" evidence="8">
    <location>
        <begin position="23"/>
        <end position="44"/>
    </location>
</feature>
<dbReference type="InterPro" id="IPR000515">
    <property type="entry name" value="MetI-like"/>
</dbReference>
<dbReference type="Pfam" id="PF00528">
    <property type="entry name" value="BPD_transp_1"/>
    <property type="match status" value="1"/>
</dbReference>
<evidence type="ECO:0000313" key="10">
    <source>
        <dbReference type="EMBL" id="QEX22844.1"/>
    </source>
</evidence>
<keyword evidence="7 8" id="KW-0472">Membrane</keyword>
<accession>A0A5J6N0R4</accession>
<sequence>MTDAAAPIAGPGRWRDLTLATAAYLLPVIFVLVPLAAFFVYSFFSVQGVQLVQEPTLLNYRRFFADEIYLPVFLKTCRLCLEVAGLTILLGYPVAYLLAALKGRKRYVLLLLLLVPLLMSYIIKIYAIRSILGGTGFLNRALMWLGLIDEPSMLFVYNLNAVLLTLTVLLLPFAILPIFLTLERIPRRLLEASYDLGGSGWQTFRLVILPLSLPGVIAAATFVFVLALGDFLTPQMVGGQSGFTFGRIIFSQFGAAFNWPFGAALSAILAVAVMVAIVIGARFGARASTRGRSA</sequence>
<evidence type="ECO:0000259" key="9">
    <source>
        <dbReference type="PROSITE" id="PS50928"/>
    </source>
</evidence>
<dbReference type="SUPFAM" id="SSF161098">
    <property type="entry name" value="MetI-like"/>
    <property type="match status" value="1"/>
</dbReference>
<dbReference type="PANTHER" id="PTHR42929">
    <property type="entry name" value="INNER MEMBRANE ABC TRANSPORTER PERMEASE PROTEIN YDCU-RELATED-RELATED"/>
    <property type="match status" value="1"/>
</dbReference>
<dbReference type="PANTHER" id="PTHR42929:SF1">
    <property type="entry name" value="INNER MEMBRANE ABC TRANSPORTER PERMEASE PROTEIN YDCU-RELATED"/>
    <property type="match status" value="1"/>
</dbReference>
<dbReference type="Gene3D" id="1.10.3720.10">
    <property type="entry name" value="MetI-like"/>
    <property type="match status" value="1"/>
</dbReference>
<evidence type="ECO:0000256" key="3">
    <source>
        <dbReference type="ARBA" id="ARBA00022448"/>
    </source>
</evidence>
<evidence type="ECO:0000256" key="6">
    <source>
        <dbReference type="ARBA" id="ARBA00022989"/>
    </source>
</evidence>
<name>A0A5J6N0R4_9PROT</name>
<keyword evidence="4" id="KW-1003">Cell membrane</keyword>
<feature type="transmembrane region" description="Helical" evidence="8">
    <location>
        <begin position="161"/>
        <end position="182"/>
    </location>
</feature>
<gene>
    <name evidence="10" type="ORF">FRZ61_27770</name>
</gene>
<dbReference type="KEGG" id="hadh:FRZ61_27770"/>
<dbReference type="CDD" id="cd06261">
    <property type="entry name" value="TM_PBP2"/>
    <property type="match status" value="1"/>
</dbReference>
<evidence type="ECO:0000256" key="1">
    <source>
        <dbReference type="ARBA" id="ARBA00004651"/>
    </source>
</evidence>
<keyword evidence="11" id="KW-1185">Reference proteome</keyword>
<keyword evidence="6 8" id="KW-1133">Transmembrane helix</keyword>
<dbReference type="AlphaFoldDB" id="A0A5J6N0R4"/>
<reference evidence="10 11" key="1">
    <citation type="submission" date="2019-08" db="EMBL/GenBank/DDBJ databases">
        <title>Hyperibacter terrae gen. nov., sp. nov. and Hyperibacter viscosus sp. nov., two new members in the family Rhodospirillaceae isolated from the rhizosphere of Hypericum perforatum.</title>
        <authorList>
            <person name="Noviana Z."/>
        </authorList>
    </citation>
    <scope>NUCLEOTIDE SEQUENCE [LARGE SCALE GENOMIC DNA]</scope>
    <source>
        <strain evidence="10 11">R5959</strain>
    </source>
</reference>
<evidence type="ECO:0000256" key="4">
    <source>
        <dbReference type="ARBA" id="ARBA00022475"/>
    </source>
</evidence>
<keyword evidence="5 8" id="KW-0812">Transmembrane</keyword>
<comment type="subcellular location">
    <subcellularLocation>
        <location evidence="1 8">Cell membrane</location>
        <topology evidence="1 8">Multi-pass membrane protein</topology>
    </subcellularLocation>
</comment>
<proteinExistence type="inferred from homology"/>
<dbReference type="GO" id="GO:0005886">
    <property type="term" value="C:plasma membrane"/>
    <property type="evidence" value="ECO:0007669"/>
    <property type="project" value="UniProtKB-SubCell"/>
</dbReference>
<dbReference type="OrthoDB" id="9807047at2"/>
<evidence type="ECO:0000256" key="7">
    <source>
        <dbReference type="ARBA" id="ARBA00023136"/>
    </source>
</evidence>
<feature type="domain" description="ABC transmembrane type-1" evidence="9">
    <location>
        <begin position="73"/>
        <end position="280"/>
    </location>
</feature>
<dbReference type="PROSITE" id="PS50928">
    <property type="entry name" value="ABC_TM1"/>
    <property type="match status" value="1"/>
</dbReference>
<comment type="similarity">
    <text evidence="2">Belongs to the binding-protein-dependent transport system permease family. CysTW subfamily.</text>
</comment>
<organism evidence="10 11">
    <name type="scientific">Hypericibacter adhaerens</name>
    <dbReference type="NCBI Taxonomy" id="2602016"/>
    <lineage>
        <taxon>Bacteria</taxon>
        <taxon>Pseudomonadati</taxon>
        <taxon>Pseudomonadota</taxon>
        <taxon>Alphaproteobacteria</taxon>
        <taxon>Rhodospirillales</taxon>
        <taxon>Dongiaceae</taxon>
        <taxon>Hypericibacter</taxon>
    </lineage>
</organism>
<evidence type="ECO:0000256" key="2">
    <source>
        <dbReference type="ARBA" id="ARBA00007069"/>
    </source>
</evidence>
<dbReference type="RefSeq" id="WP_151118292.1">
    <property type="nucleotide sequence ID" value="NZ_CP042582.1"/>
</dbReference>
<feature type="transmembrane region" description="Helical" evidence="8">
    <location>
        <begin position="83"/>
        <end position="101"/>
    </location>
</feature>
<evidence type="ECO:0000313" key="11">
    <source>
        <dbReference type="Proteomes" id="UP000325797"/>
    </source>
</evidence>
<evidence type="ECO:0000256" key="8">
    <source>
        <dbReference type="RuleBase" id="RU363032"/>
    </source>
</evidence>